<evidence type="ECO:0000313" key="3">
    <source>
        <dbReference type="EMBL" id="MDQ0466898.1"/>
    </source>
</evidence>
<feature type="domain" description="ChsH2 rubredoxin-like zinc ribbon" evidence="2">
    <location>
        <begin position="17"/>
        <end position="49"/>
    </location>
</feature>
<feature type="domain" description="ChsH2 C-terminal OB-fold" evidence="1">
    <location>
        <begin position="54"/>
        <end position="116"/>
    </location>
</feature>
<dbReference type="Gene3D" id="6.10.30.10">
    <property type="match status" value="1"/>
</dbReference>
<comment type="caution">
    <text evidence="3">The sequence shown here is derived from an EMBL/GenBank/DDBJ whole genome shotgun (WGS) entry which is preliminary data.</text>
</comment>
<keyword evidence="4" id="KW-1185">Reference proteome</keyword>
<dbReference type="InterPro" id="IPR012340">
    <property type="entry name" value="NA-bd_OB-fold"/>
</dbReference>
<dbReference type="PANTHER" id="PTHR34075">
    <property type="entry name" value="BLR3430 PROTEIN"/>
    <property type="match status" value="1"/>
</dbReference>
<evidence type="ECO:0000313" key="4">
    <source>
        <dbReference type="Proteomes" id="UP001228905"/>
    </source>
</evidence>
<dbReference type="InterPro" id="IPR022002">
    <property type="entry name" value="ChsH2_Znr"/>
</dbReference>
<accession>A0ABU0IY12</accession>
<reference evidence="3 4" key="1">
    <citation type="submission" date="2023-07" db="EMBL/GenBank/DDBJ databases">
        <title>Genomic Encyclopedia of Type Strains, Phase IV (KMG-IV): sequencing the most valuable type-strain genomes for metagenomic binning, comparative biology and taxonomic classification.</title>
        <authorList>
            <person name="Goeker M."/>
        </authorList>
    </citation>
    <scope>NUCLEOTIDE SEQUENCE [LARGE SCALE GENOMIC DNA]</scope>
    <source>
        <strain evidence="3 4">DSM 18695</strain>
    </source>
</reference>
<evidence type="ECO:0000259" key="1">
    <source>
        <dbReference type="Pfam" id="PF01796"/>
    </source>
</evidence>
<sequence>MAGILPNTNDRETRGFFEAAAEGRLVYRACDDCDHALHPPTAHCPYCGGWNTAWRTSAGKGRLHAWTTIAHQIHPGYPAPFTLVVVELEDTPDVRLMGRLDGAPDLTPGEPMDVWFETLADGVVLPQWRRAGA</sequence>
<dbReference type="Pfam" id="PF01796">
    <property type="entry name" value="OB_ChsH2_C"/>
    <property type="match status" value="1"/>
</dbReference>
<protein>
    <submittedName>
        <fullName evidence="3">OB-fold protein</fullName>
    </submittedName>
</protein>
<dbReference type="RefSeq" id="WP_307353113.1">
    <property type="nucleotide sequence ID" value="NZ_JAUSVS010000016.1"/>
</dbReference>
<proteinExistence type="predicted"/>
<name>A0ABU0IY12_9CAUL</name>
<dbReference type="InterPro" id="IPR002878">
    <property type="entry name" value="ChsH2_C"/>
</dbReference>
<dbReference type="PANTHER" id="PTHR34075:SF5">
    <property type="entry name" value="BLR3430 PROTEIN"/>
    <property type="match status" value="1"/>
</dbReference>
<gene>
    <name evidence="3" type="ORF">QO010_004695</name>
</gene>
<dbReference type="Proteomes" id="UP001228905">
    <property type="component" value="Unassembled WGS sequence"/>
</dbReference>
<dbReference type="EMBL" id="JAUSVS010000016">
    <property type="protein sequence ID" value="MDQ0466898.1"/>
    <property type="molecule type" value="Genomic_DNA"/>
</dbReference>
<dbReference type="SUPFAM" id="SSF50249">
    <property type="entry name" value="Nucleic acid-binding proteins"/>
    <property type="match status" value="1"/>
</dbReference>
<organism evidence="3 4">
    <name type="scientific">Caulobacter ginsengisoli</name>
    <dbReference type="NCBI Taxonomy" id="400775"/>
    <lineage>
        <taxon>Bacteria</taxon>
        <taxon>Pseudomonadati</taxon>
        <taxon>Pseudomonadota</taxon>
        <taxon>Alphaproteobacteria</taxon>
        <taxon>Caulobacterales</taxon>
        <taxon>Caulobacteraceae</taxon>
        <taxon>Caulobacter</taxon>
    </lineage>
</organism>
<evidence type="ECO:0000259" key="2">
    <source>
        <dbReference type="Pfam" id="PF12172"/>
    </source>
</evidence>
<dbReference type="InterPro" id="IPR052513">
    <property type="entry name" value="Thioester_dehydratase-like"/>
</dbReference>
<dbReference type="Pfam" id="PF12172">
    <property type="entry name" value="zf-ChsH2"/>
    <property type="match status" value="1"/>
</dbReference>